<dbReference type="SUPFAM" id="SSF81296">
    <property type="entry name" value="E set domains"/>
    <property type="match status" value="1"/>
</dbReference>
<evidence type="ECO:0000256" key="1">
    <source>
        <dbReference type="SAM" id="SignalP"/>
    </source>
</evidence>
<name>A0A5C6AS21_9BACT</name>
<dbReference type="InterPro" id="IPR014756">
    <property type="entry name" value="Ig_E-set"/>
</dbReference>
<reference evidence="2 3" key="1">
    <citation type="submission" date="2019-02" db="EMBL/GenBank/DDBJ databases">
        <title>Deep-cultivation of Planctomycetes and their phenomic and genomic characterization uncovers novel biology.</title>
        <authorList>
            <person name="Wiegand S."/>
            <person name="Jogler M."/>
            <person name="Boedeker C."/>
            <person name="Pinto D."/>
            <person name="Vollmers J."/>
            <person name="Rivas-Marin E."/>
            <person name="Kohn T."/>
            <person name="Peeters S.H."/>
            <person name="Heuer A."/>
            <person name="Rast P."/>
            <person name="Oberbeckmann S."/>
            <person name="Bunk B."/>
            <person name="Jeske O."/>
            <person name="Meyerdierks A."/>
            <person name="Storesund J.E."/>
            <person name="Kallscheuer N."/>
            <person name="Luecker S."/>
            <person name="Lage O.M."/>
            <person name="Pohl T."/>
            <person name="Merkel B.J."/>
            <person name="Hornburger P."/>
            <person name="Mueller R.-W."/>
            <person name="Bruemmer F."/>
            <person name="Labrenz M."/>
            <person name="Spormann A.M."/>
            <person name="Op Den Camp H."/>
            <person name="Overmann J."/>
            <person name="Amann R."/>
            <person name="Jetten M.S.M."/>
            <person name="Mascher T."/>
            <person name="Medema M.H."/>
            <person name="Devos D.P."/>
            <person name="Kaster A.-K."/>
            <person name="Ovreas L."/>
            <person name="Rohde M."/>
            <person name="Galperin M.Y."/>
            <person name="Jogler C."/>
        </authorList>
    </citation>
    <scope>NUCLEOTIDE SEQUENCE [LARGE SCALE GENOMIC DNA]</scope>
    <source>
        <strain evidence="2 3">Pla52n</strain>
    </source>
</reference>
<keyword evidence="1" id="KW-0732">Signal</keyword>
<dbReference type="Gene3D" id="2.60.40.10">
    <property type="entry name" value="Immunoglobulins"/>
    <property type="match status" value="1"/>
</dbReference>
<dbReference type="RefSeq" id="WP_146520658.1">
    <property type="nucleotide sequence ID" value="NZ_CP151726.1"/>
</dbReference>
<dbReference type="GO" id="GO:0045493">
    <property type="term" value="P:xylan catabolic process"/>
    <property type="evidence" value="ECO:0007669"/>
    <property type="project" value="UniProtKB-KW"/>
</dbReference>
<dbReference type="GO" id="GO:0031176">
    <property type="term" value="F:endo-1,4-beta-xylanase activity"/>
    <property type="evidence" value="ECO:0007669"/>
    <property type="project" value="UniProtKB-EC"/>
</dbReference>
<dbReference type="Pfam" id="PF00756">
    <property type="entry name" value="Esterase"/>
    <property type="match status" value="1"/>
</dbReference>
<comment type="caution">
    <text evidence="2">The sequence shown here is derived from an EMBL/GenBank/DDBJ whole genome shotgun (WGS) entry which is preliminary data.</text>
</comment>
<gene>
    <name evidence="2" type="primary">xynZ_2</name>
    <name evidence="2" type="ORF">Pla52n_33510</name>
</gene>
<dbReference type="AlphaFoldDB" id="A0A5C6AS21"/>
<evidence type="ECO:0000313" key="3">
    <source>
        <dbReference type="Proteomes" id="UP000320176"/>
    </source>
</evidence>
<dbReference type="PANTHER" id="PTHR48098:SF1">
    <property type="entry name" value="DIACYLGLYCEROL ACYLTRANSFERASE_MYCOLYLTRANSFERASE AG85A"/>
    <property type="match status" value="1"/>
</dbReference>
<dbReference type="OrthoDB" id="184858at2"/>
<dbReference type="InterPro" id="IPR013783">
    <property type="entry name" value="Ig-like_fold"/>
</dbReference>
<accession>A0A5C6AS21</accession>
<keyword evidence="2" id="KW-0326">Glycosidase</keyword>
<dbReference type="Gene3D" id="3.40.50.1820">
    <property type="entry name" value="alpha/beta hydrolase"/>
    <property type="match status" value="1"/>
</dbReference>
<dbReference type="EMBL" id="SJPN01000004">
    <property type="protein sequence ID" value="TWU02301.1"/>
    <property type="molecule type" value="Genomic_DNA"/>
</dbReference>
<evidence type="ECO:0000313" key="2">
    <source>
        <dbReference type="EMBL" id="TWU02301.1"/>
    </source>
</evidence>
<dbReference type="PANTHER" id="PTHR48098">
    <property type="entry name" value="ENTEROCHELIN ESTERASE-RELATED"/>
    <property type="match status" value="1"/>
</dbReference>
<dbReference type="Proteomes" id="UP000320176">
    <property type="component" value="Unassembled WGS sequence"/>
</dbReference>
<dbReference type="InterPro" id="IPR050583">
    <property type="entry name" value="Mycobacterial_A85_antigen"/>
</dbReference>
<organism evidence="2 3">
    <name type="scientific">Stieleria varia</name>
    <dbReference type="NCBI Taxonomy" id="2528005"/>
    <lineage>
        <taxon>Bacteria</taxon>
        <taxon>Pseudomonadati</taxon>
        <taxon>Planctomycetota</taxon>
        <taxon>Planctomycetia</taxon>
        <taxon>Pirellulales</taxon>
        <taxon>Pirellulaceae</taxon>
        <taxon>Stieleria</taxon>
    </lineage>
</organism>
<dbReference type="EC" id="3.2.1.8" evidence="2"/>
<feature type="signal peptide" evidence="1">
    <location>
        <begin position="1"/>
        <end position="23"/>
    </location>
</feature>
<keyword evidence="2" id="KW-0378">Hydrolase</keyword>
<dbReference type="GO" id="GO:0016747">
    <property type="term" value="F:acyltransferase activity, transferring groups other than amino-acyl groups"/>
    <property type="evidence" value="ECO:0007669"/>
    <property type="project" value="TreeGrafter"/>
</dbReference>
<keyword evidence="2" id="KW-0858">Xylan degradation</keyword>
<protein>
    <submittedName>
        <fullName evidence="2">Endo-1,4-beta-xylanase Z</fullName>
        <ecNumber evidence="2">3.2.1.8</ecNumber>
    </submittedName>
</protein>
<dbReference type="CDD" id="cd11294">
    <property type="entry name" value="E_set_Esterase_like_N"/>
    <property type="match status" value="1"/>
</dbReference>
<keyword evidence="2" id="KW-0119">Carbohydrate metabolism</keyword>
<sequence length="368" mass="41049" precursor="true">MTFIHRLLLVISFVCLASGTSIAQQVRSPNINDDGTATFRFVSNSAKSVQVNIERTDGGKLDLVRSENGIWEVTTQVLPPGIYEYSFVVDGTRQVDPHNRWVKKWFSINSLFEVPGDPPLVTQLQAVAHGTVHHHLYHSSVTNSDRGLIVYTPPGYHDHPDKNYPVLYLLHGFGDDQTAWTEVGRANLTADNLIATGKITPMLIVMPYGHPVPVPSGNRPEDYWLHNNEAMEADVTQVVIPMIQQQYRVRTDAAGRGITGLSMGGGHSLRIGLKHSDLFGAVGAFSAAAPEGEERDAVLAALAKSENPPMLWIACGKDDFLIERNRSFDAELTKREMEHEFVETEGAHNWDVWRDDYLPKFLQLVFRP</sequence>
<dbReference type="SUPFAM" id="SSF53474">
    <property type="entry name" value="alpha/beta-Hydrolases"/>
    <property type="match status" value="1"/>
</dbReference>
<keyword evidence="3" id="KW-1185">Reference proteome</keyword>
<dbReference type="InterPro" id="IPR000801">
    <property type="entry name" value="Esterase-like"/>
</dbReference>
<feature type="chain" id="PRO_5022852602" evidence="1">
    <location>
        <begin position="24"/>
        <end position="368"/>
    </location>
</feature>
<proteinExistence type="predicted"/>
<dbReference type="InterPro" id="IPR029058">
    <property type="entry name" value="AB_hydrolase_fold"/>
</dbReference>
<keyword evidence="2" id="KW-0624">Polysaccharide degradation</keyword>